<dbReference type="HOGENOM" id="CLU_2086620_0_0_1"/>
<keyword evidence="3" id="KW-1185">Reference proteome</keyword>
<reference evidence="3" key="1">
    <citation type="journal article" date="2011" name="PLoS Pathog.">
        <title>Comparative genomics yields insights into niche adaptation of plant vascular wilt pathogens.</title>
        <authorList>
            <person name="Klosterman S.J."/>
            <person name="Subbarao K.V."/>
            <person name="Kang S."/>
            <person name="Veronese P."/>
            <person name="Gold S.E."/>
            <person name="Thomma B.P.H.J."/>
            <person name="Chen Z."/>
            <person name="Henrissat B."/>
            <person name="Lee Y.-H."/>
            <person name="Park J."/>
            <person name="Garcia-Pedrajas M.D."/>
            <person name="Barbara D.J."/>
            <person name="Anchieta A."/>
            <person name="de Jonge R."/>
            <person name="Santhanam P."/>
            <person name="Maruthachalam K."/>
            <person name="Atallah Z."/>
            <person name="Amyotte S.G."/>
            <person name="Paz Z."/>
            <person name="Inderbitzin P."/>
            <person name="Hayes R.J."/>
            <person name="Heiman D.I."/>
            <person name="Young S."/>
            <person name="Zeng Q."/>
            <person name="Engels R."/>
            <person name="Galagan J."/>
            <person name="Cuomo C.A."/>
            <person name="Dobinson K.F."/>
            <person name="Ma L.-J."/>
        </authorList>
    </citation>
    <scope>NUCLEOTIDE SEQUENCE [LARGE SCALE GENOMIC DNA]</scope>
    <source>
        <strain evidence="3">VaMs.102 / ATCC MYA-4576 / FGSC 10136</strain>
    </source>
</reference>
<dbReference type="EMBL" id="DS985221">
    <property type="protein sequence ID" value="EEY20365.1"/>
    <property type="molecule type" value="Genomic_DNA"/>
</dbReference>
<evidence type="ECO:0000313" key="2">
    <source>
        <dbReference type="EMBL" id="EEY20365.1"/>
    </source>
</evidence>
<accession>C9SNK0</accession>
<protein>
    <submittedName>
        <fullName evidence="2">Predicted protein</fullName>
    </submittedName>
</protein>
<dbReference type="GeneID" id="9536186"/>
<dbReference type="RefSeq" id="XP_003002913.1">
    <property type="nucleotide sequence ID" value="XM_003002867.1"/>
</dbReference>
<name>C9SNK0_VERA1</name>
<sequence>MSKLFHLFPFILVAEPRLLAVMPWLESDRSDRVPVRFFFPSSLADMFGLRGGVALLSLCSGGSREPCARLGNPSPDQALLGSETNVWLADLLVISPVPNPASLGTPGTQLRVLVHLD</sequence>
<dbReference type="KEGG" id="val:VDBG_06475"/>
<dbReference type="AlphaFoldDB" id="C9SNK0"/>
<evidence type="ECO:0000256" key="1">
    <source>
        <dbReference type="SAM" id="SignalP"/>
    </source>
</evidence>
<feature type="chain" id="PRO_5003003021" evidence="1">
    <location>
        <begin position="21"/>
        <end position="117"/>
    </location>
</feature>
<keyword evidence="1" id="KW-0732">Signal</keyword>
<organism evidence="3">
    <name type="scientific">Verticillium alfalfae (strain VaMs.102 / ATCC MYA-4576 / FGSC 10136)</name>
    <name type="common">Verticillium wilt of alfalfa</name>
    <name type="synonym">Verticillium albo-atrum</name>
    <dbReference type="NCBI Taxonomy" id="526221"/>
    <lineage>
        <taxon>Eukaryota</taxon>
        <taxon>Fungi</taxon>
        <taxon>Dikarya</taxon>
        <taxon>Ascomycota</taxon>
        <taxon>Pezizomycotina</taxon>
        <taxon>Sordariomycetes</taxon>
        <taxon>Hypocreomycetidae</taxon>
        <taxon>Glomerellales</taxon>
        <taxon>Plectosphaerellaceae</taxon>
        <taxon>Verticillium</taxon>
    </lineage>
</organism>
<proteinExistence type="predicted"/>
<feature type="signal peptide" evidence="1">
    <location>
        <begin position="1"/>
        <end position="20"/>
    </location>
</feature>
<evidence type="ECO:0000313" key="3">
    <source>
        <dbReference type="Proteomes" id="UP000008698"/>
    </source>
</evidence>
<gene>
    <name evidence="2" type="ORF">VDBG_06475</name>
</gene>
<dbReference type="Proteomes" id="UP000008698">
    <property type="component" value="Unassembled WGS sequence"/>
</dbReference>